<evidence type="ECO:0000313" key="1">
    <source>
        <dbReference type="EMBL" id="OOF40893.1"/>
    </source>
</evidence>
<protein>
    <recommendedName>
        <fullName evidence="3">Rha family transcriptional regulator</fullName>
    </recommendedName>
</protein>
<dbReference type="EMBL" id="MLHG01000016">
    <property type="protein sequence ID" value="OOF40893.1"/>
    <property type="molecule type" value="Genomic_DNA"/>
</dbReference>
<dbReference type="GO" id="GO:0003677">
    <property type="term" value="F:DNA binding"/>
    <property type="evidence" value="ECO:0007669"/>
    <property type="project" value="InterPro"/>
</dbReference>
<name>A0A1V3IIC8_9PAST</name>
<sequence length="154" mass="16792">MKENKSPFAYVQQALHVQLASSRNISNFAPTLGKAESQLAQELNPDYPRNKLGFIDAIHLISLTESVNIVEMIAQSVDCTLMPKPKCGSNSTDLLRDVAKLSATVGKLCGDTAEAVSEDSDLGYEISAKERDKLMESVEHLLSQLVCLKQVLGQ</sequence>
<dbReference type="Proteomes" id="UP000189426">
    <property type="component" value="Unassembled WGS sequence"/>
</dbReference>
<evidence type="ECO:0000313" key="2">
    <source>
        <dbReference type="Proteomes" id="UP000189426"/>
    </source>
</evidence>
<accession>A0A1V3IIC8</accession>
<gene>
    <name evidence="1" type="ORF">BKK47_03015</name>
</gene>
<organism evidence="1 2">
    <name type="scientific">Rodentibacter mrazii</name>
    <dbReference type="NCBI Taxonomy" id="1908257"/>
    <lineage>
        <taxon>Bacteria</taxon>
        <taxon>Pseudomonadati</taxon>
        <taxon>Pseudomonadota</taxon>
        <taxon>Gammaproteobacteria</taxon>
        <taxon>Pasteurellales</taxon>
        <taxon>Pasteurellaceae</taxon>
        <taxon>Rodentibacter</taxon>
    </lineage>
</organism>
<evidence type="ECO:0008006" key="3">
    <source>
        <dbReference type="Google" id="ProtNLM"/>
    </source>
</evidence>
<dbReference type="STRING" id="1908257.BKK47_03015"/>
<dbReference type="AlphaFoldDB" id="A0A1V3IIC8"/>
<proteinExistence type="predicted"/>
<keyword evidence="2" id="KW-1185">Reference proteome</keyword>
<comment type="caution">
    <text evidence="1">The sequence shown here is derived from an EMBL/GenBank/DDBJ whole genome shotgun (WGS) entry which is preliminary data.</text>
</comment>
<reference evidence="1 2" key="1">
    <citation type="submission" date="2016-10" db="EMBL/GenBank/DDBJ databases">
        <title>Rodentibacter gen. nov. and new species.</title>
        <authorList>
            <person name="Christensen H."/>
        </authorList>
    </citation>
    <scope>NUCLEOTIDE SEQUENCE [LARGE SCALE GENOMIC DNA]</scope>
    <source>
        <strain evidence="1 2">Ppn418</strain>
    </source>
</reference>
<dbReference type="InterPro" id="IPR009679">
    <property type="entry name" value="Phage_186_CII-like"/>
</dbReference>
<dbReference type="Pfam" id="PF06892">
    <property type="entry name" value="Phage_CP76"/>
    <property type="match status" value="1"/>
</dbReference>
<dbReference type="RefSeq" id="WP_077493451.1">
    <property type="nucleotide sequence ID" value="NZ_MLHG01000016.1"/>
</dbReference>